<evidence type="ECO:0000313" key="5">
    <source>
        <dbReference type="Proteomes" id="UP000053372"/>
    </source>
</evidence>
<proteinExistence type="predicted"/>
<dbReference type="InterPro" id="IPR024618">
    <property type="entry name" value="DUF3857"/>
</dbReference>
<dbReference type="InterPro" id="IPR038765">
    <property type="entry name" value="Papain-like_cys_pep_sf"/>
</dbReference>
<dbReference type="Gene3D" id="2.60.120.1130">
    <property type="match status" value="1"/>
</dbReference>
<feature type="domain" description="DUF3858" evidence="3">
    <location>
        <begin position="577"/>
        <end position="655"/>
    </location>
</feature>
<protein>
    <recommendedName>
        <fullName evidence="6">Transglutaminase</fullName>
    </recommendedName>
</protein>
<dbReference type="SUPFAM" id="SSF54001">
    <property type="entry name" value="Cysteine proteinases"/>
    <property type="match status" value="1"/>
</dbReference>
<dbReference type="Pfam" id="PF12970">
    <property type="entry name" value="DUF3858"/>
    <property type="match status" value="1"/>
</dbReference>
<evidence type="ECO:0000259" key="3">
    <source>
        <dbReference type="Pfam" id="PF12970"/>
    </source>
</evidence>
<accession>A0A0V7ZLB0</accession>
<dbReference type="EMBL" id="LMTZ01000113">
    <property type="protein sequence ID" value="KST65062.1"/>
    <property type="molecule type" value="Genomic_DNA"/>
</dbReference>
<organism evidence="4 5">
    <name type="scientific">Mastigocoleus testarum BC008</name>
    <dbReference type="NCBI Taxonomy" id="371196"/>
    <lineage>
        <taxon>Bacteria</taxon>
        <taxon>Bacillati</taxon>
        <taxon>Cyanobacteriota</taxon>
        <taxon>Cyanophyceae</taxon>
        <taxon>Nostocales</taxon>
        <taxon>Hapalosiphonaceae</taxon>
        <taxon>Mastigocoleus</taxon>
    </lineage>
</organism>
<dbReference type="InterPro" id="IPR002931">
    <property type="entry name" value="Transglutaminase-like"/>
</dbReference>
<dbReference type="RefSeq" id="WP_027842187.1">
    <property type="nucleotide sequence ID" value="NZ_LMTZ01000113.1"/>
</dbReference>
<dbReference type="InterPro" id="IPR024544">
    <property type="entry name" value="DUF3858"/>
</dbReference>
<sequence>MKYRKQKLIFRFIVAFYCGILFNIVPNLGYGADITQVISSRQISPPVKIETDIKGEKNKIQSIPQAGQDKNITHNVRIDNYENKYLINSDYTYTHFKTQQTTLLTKQGIEDWKRDYLDYSPDTQSVELIDAYVIQPNGKKIKVTKENIFTRSSPEYVPGFTNDLRMTIVFPQLKVGSKTFVQWKLTQKKPFTVGLSDVEAPFFSVPAVKESIEIELPPSLKLYWEKRGDYTVTDTYEGNRRKIKAVITNRPGYDFENRMVNTWDFDSMFVFSNLDRWEEIGRIVWDKWRDKVIITPEIEKLALQIVKDKQGIEAARSIYNWVAQNIEYLAVYLNESAGYIPHTSTQILRNGYGDCKDYVLLMHTLLKAIGIKSIPTLVNSGDMYQKLLLPTSSQFNHAIIYLPDYQIFSDPTNNYAALEELDDSVSNKFVVLLTEKGLTKYTPKSLAKNNSYQMKASINIEKNGTIKGQSELKYSGNFNSGYRQYFTSNAPKQIANKILAGTPEGGAGTLKTGDLDNLDVPVKVKAKWSSPYAVDVEDRIYFNTPVGINTINSQWLRRYLTLDKRLYPFIVGARSYNWEYKINIPVGYKIVRQPKNRNLLNTTGSYISSYEQKEGYILVKRNLIINKDVYKAEEYPDFQELIYKPINDARSIIVFEKKSV</sequence>
<dbReference type="Gene3D" id="3.10.620.30">
    <property type="match status" value="1"/>
</dbReference>
<evidence type="ECO:0000313" key="4">
    <source>
        <dbReference type="EMBL" id="KST65062.1"/>
    </source>
</evidence>
<dbReference type="AlphaFoldDB" id="A0A0V7ZLB0"/>
<gene>
    <name evidence="4" type="ORF">BC008_19875</name>
</gene>
<keyword evidence="5" id="KW-1185">Reference proteome</keyword>
<comment type="caution">
    <text evidence="4">The sequence shown here is derived from an EMBL/GenBank/DDBJ whole genome shotgun (WGS) entry which is preliminary data.</text>
</comment>
<feature type="domain" description="DUF3857" evidence="2">
    <location>
        <begin position="90"/>
        <end position="235"/>
    </location>
</feature>
<evidence type="ECO:0008006" key="6">
    <source>
        <dbReference type="Google" id="ProtNLM"/>
    </source>
</evidence>
<dbReference type="Pfam" id="PF12969">
    <property type="entry name" value="DUF3857"/>
    <property type="match status" value="1"/>
</dbReference>
<evidence type="ECO:0000259" key="1">
    <source>
        <dbReference type="Pfam" id="PF01841"/>
    </source>
</evidence>
<feature type="domain" description="Transglutaminase-like" evidence="1">
    <location>
        <begin position="301"/>
        <end position="372"/>
    </location>
</feature>
<name>A0A0V7ZLB0_9CYAN</name>
<dbReference type="Pfam" id="PF01841">
    <property type="entry name" value="Transglut_core"/>
    <property type="match status" value="1"/>
</dbReference>
<dbReference type="Gene3D" id="2.60.40.3140">
    <property type="match status" value="1"/>
</dbReference>
<reference evidence="4 5" key="1">
    <citation type="journal article" date="2015" name="Genome Announc.">
        <title>Draft Genome of the Euendolithic (true boring) Cyanobacterium Mastigocoleus testarum strain BC008.</title>
        <authorList>
            <person name="Guida B.S."/>
            <person name="Garcia-Pichel F."/>
        </authorList>
    </citation>
    <scope>NUCLEOTIDE SEQUENCE [LARGE SCALE GENOMIC DNA]</scope>
    <source>
        <strain evidence="4 5">BC008</strain>
    </source>
</reference>
<evidence type="ECO:0000259" key="2">
    <source>
        <dbReference type="Pfam" id="PF12969"/>
    </source>
</evidence>
<dbReference type="Proteomes" id="UP000053372">
    <property type="component" value="Unassembled WGS sequence"/>
</dbReference>